<dbReference type="PROSITE" id="PS51533">
    <property type="entry name" value="ADD"/>
    <property type="match status" value="1"/>
</dbReference>
<sequence length="1133" mass="125118">MEDLQTDTLSDYGRNQNLESVNLDSSRDNENACAGSLLNACEEIDDPLDLMDHCDNESIGSNSDVWKGSDSEDENDENKETSPDSVESSGNVKNDQPTSPTNEITDKQDTSKSETDKGNKCDAENMAHKNDATEDSVKSTSLIESEEQDETQTLALENESLEEEKSSESKNNLNQTENEDIQKTEDSNVISEQNDVQDKTLEDIADLEQESSANNSEDKDQLSTDLIETEGAKDPLENDAISKKSLSTDAIDKDSLSPVVTDKDPSTAVVTDKDPSAAVVTDKDPLAAVVTDKDPLAAVVTDKGPLAAVVTDKDPLTAVVTDKDPLAAVATDKDLLATVVTNKDPLTAVVADEDPLAAVATDKDPLTAVATDEDPLSTDITEKDPLSTDITERDPLSINIEDKDSSPIDDSNKEPLENKNVDVEGEEQDDESQMDYDNDEDDDFDPLLLCPEVSMAVDESPVVTNNTLTLSDAGNDSPLPYEPLFSTFVDEVTGAEISFNLTSEEQELKKRLYGPTNPIQITRIHCTACNVHLGSALEGQNNRFVHPMLKVLICKECYHFYTSGEFEKDEDGSELYCRWCGQGGQVLCCSKCEFVFCKRCIRNNFGRKKMFEIRDSDNWDCFRCAPLQLITQRIACYEFFEYVRREMSRASTLKSSEIWSTDHSRCCSMKKRALENGEDVKKIKRRKGEVDPDYNPHAETSNVLSMSPPPLTPYPSSSTFGGVLGGRTESVLSKPVHILPKYTVKTKDNDIEFVRQIPAPKVTITAGPRPTFRTILSSNLKTVLQPPTLVRIDASKVPPLIPSGSRILGSTLQNRNVNTSSMMKHEWFEKTVRAAARVNSHLSYTLTQLNKAQTQAASVEELAVVHNKLQEILSSSINSLIQIRKNLRTEFIAGIKTVRLPSKKVESFNNDDDVILVSAPSTMPMPSTSQVATPARDPIIIIDNATKPIILNANKTSENSERPKSYLKVKSVMELQNVPSECITIPDDAPTPPPKSNDIDNESVKSDIVCNGANSERKTPESEVLDSLDETSKALKKTANSKTTVSHSVPQLKGESPCSEKNEASLKRVNVSSARVFRTRKNKVESRNNVVYNVKHDPPFEIKQMMAAYVRLTREDLEELKLRLSNGLFVQKK</sequence>
<keyword evidence="4" id="KW-0547">Nucleotide-binding</keyword>
<dbReference type="PANTHER" id="PTHR46357">
    <property type="entry name" value="TRANSCRIPTIONAL REGULATOR ATRX"/>
    <property type="match status" value="1"/>
</dbReference>
<dbReference type="InterPro" id="IPR052131">
    <property type="entry name" value="ATRX_domain-containing"/>
</dbReference>
<name>A0A8J6LC72_TENMO</name>
<dbReference type="GO" id="GO:0006281">
    <property type="term" value="P:DNA repair"/>
    <property type="evidence" value="ECO:0007669"/>
    <property type="project" value="UniProtKB-KW"/>
</dbReference>
<dbReference type="GO" id="GO:0005721">
    <property type="term" value="C:pericentric heterochromatin"/>
    <property type="evidence" value="ECO:0007669"/>
    <property type="project" value="TreeGrafter"/>
</dbReference>
<dbReference type="GO" id="GO:0031490">
    <property type="term" value="F:chromatin DNA binding"/>
    <property type="evidence" value="ECO:0007669"/>
    <property type="project" value="TreeGrafter"/>
</dbReference>
<dbReference type="InterPro" id="IPR011011">
    <property type="entry name" value="Znf_FYVE_PHD"/>
</dbReference>
<comment type="subcellular location">
    <subcellularLocation>
        <location evidence="1">Nucleus</location>
    </subcellularLocation>
</comment>
<keyword evidence="8" id="KW-0862">Zinc</keyword>
<keyword evidence="10" id="KW-0238">DNA-binding</keyword>
<evidence type="ECO:0000256" key="5">
    <source>
        <dbReference type="ARBA" id="ARBA00022763"/>
    </source>
</evidence>
<feature type="compositionally biased region" description="Basic and acidic residues" evidence="14">
    <location>
        <begin position="230"/>
        <end position="242"/>
    </location>
</feature>
<dbReference type="GO" id="GO:0008270">
    <property type="term" value="F:zinc ion binding"/>
    <property type="evidence" value="ECO:0007669"/>
    <property type="project" value="UniProtKB-KW"/>
</dbReference>
<evidence type="ECO:0000256" key="12">
    <source>
        <dbReference type="ARBA" id="ARBA00023242"/>
    </source>
</evidence>
<dbReference type="GO" id="GO:0016787">
    <property type="term" value="F:hydrolase activity"/>
    <property type="evidence" value="ECO:0007669"/>
    <property type="project" value="UniProtKB-KW"/>
</dbReference>
<feature type="region of interest" description="Disordered" evidence="14">
    <location>
        <begin position="1"/>
        <end position="31"/>
    </location>
</feature>
<evidence type="ECO:0000256" key="13">
    <source>
        <dbReference type="ARBA" id="ARBA00047995"/>
    </source>
</evidence>
<keyword evidence="11" id="KW-0234">DNA repair</keyword>
<keyword evidence="5" id="KW-0227">DNA damage</keyword>
<dbReference type="GO" id="GO:0006338">
    <property type="term" value="P:chromatin remodeling"/>
    <property type="evidence" value="ECO:0007669"/>
    <property type="project" value="TreeGrafter"/>
</dbReference>
<evidence type="ECO:0000256" key="7">
    <source>
        <dbReference type="ARBA" id="ARBA00022801"/>
    </source>
</evidence>
<organism evidence="16 17">
    <name type="scientific">Tenebrio molitor</name>
    <name type="common">Yellow mealworm beetle</name>
    <dbReference type="NCBI Taxonomy" id="7067"/>
    <lineage>
        <taxon>Eukaryota</taxon>
        <taxon>Metazoa</taxon>
        <taxon>Ecdysozoa</taxon>
        <taxon>Arthropoda</taxon>
        <taxon>Hexapoda</taxon>
        <taxon>Insecta</taxon>
        <taxon>Pterygota</taxon>
        <taxon>Neoptera</taxon>
        <taxon>Endopterygota</taxon>
        <taxon>Coleoptera</taxon>
        <taxon>Polyphaga</taxon>
        <taxon>Cucujiformia</taxon>
        <taxon>Tenebrionidae</taxon>
        <taxon>Tenebrio</taxon>
    </lineage>
</organism>
<dbReference type="Pfam" id="PF17981">
    <property type="entry name" value="ADD_ATRX"/>
    <property type="match status" value="1"/>
</dbReference>
<dbReference type="AlphaFoldDB" id="A0A8J6LC72"/>
<comment type="similarity">
    <text evidence="2">Belongs to the SNF2/RAD54 helicase family.</text>
</comment>
<dbReference type="PANTHER" id="PTHR46357:SF1">
    <property type="entry name" value="TRANSCRIPTIONAL REGULATOR ATRX"/>
    <property type="match status" value="1"/>
</dbReference>
<feature type="region of interest" description="Disordered" evidence="14">
    <location>
        <begin position="1035"/>
        <end position="1063"/>
    </location>
</feature>
<dbReference type="GO" id="GO:0005524">
    <property type="term" value="F:ATP binding"/>
    <property type="evidence" value="ECO:0007669"/>
    <property type="project" value="UniProtKB-KW"/>
</dbReference>
<accession>A0A8J6LC72</accession>
<keyword evidence="12" id="KW-0539">Nucleus</keyword>
<gene>
    <name evidence="16" type="ORF">GEV33_007384</name>
</gene>
<dbReference type="CDD" id="cd11726">
    <property type="entry name" value="ADDz_ATRX"/>
    <property type="match status" value="1"/>
</dbReference>
<feature type="compositionally biased region" description="Basic and acidic residues" evidence="14">
    <location>
        <begin position="104"/>
        <end position="137"/>
    </location>
</feature>
<feature type="region of interest" description="Disordered" evidence="14">
    <location>
        <begin position="687"/>
        <end position="710"/>
    </location>
</feature>
<dbReference type="SUPFAM" id="SSF57903">
    <property type="entry name" value="FYVE/PHD zinc finger"/>
    <property type="match status" value="1"/>
</dbReference>
<feature type="domain" description="PHD-type" evidence="15">
    <location>
        <begin position="514"/>
        <end position="652"/>
    </location>
</feature>
<comment type="catalytic activity">
    <reaction evidence="13">
        <text>ATP + H2O = ADP + phosphate + H(+)</text>
        <dbReference type="Rhea" id="RHEA:13065"/>
        <dbReference type="ChEBI" id="CHEBI:15377"/>
        <dbReference type="ChEBI" id="CHEBI:15378"/>
        <dbReference type="ChEBI" id="CHEBI:30616"/>
        <dbReference type="ChEBI" id="CHEBI:43474"/>
        <dbReference type="ChEBI" id="CHEBI:456216"/>
        <dbReference type="EC" id="3.6.4.12"/>
    </reaction>
</comment>
<evidence type="ECO:0000313" key="16">
    <source>
        <dbReference type="EMBL" id="KAH0815407.1"/>
    </source>
</evidence>
<evidence type="ECO:0000256" key="2">
    <source>
        <dbReference type="ARBA" id="ARBA00007025"/>
    </source>
</evidence>
<evidence type="ECO:0000256" key="3">
    <source>
        <dbReference type="ARBA" id="ARBA00022723"/>
    </source>
</evidence>
<feature type="compositionally biased region" description="Basic and acidic residues" evidence="14">
    <location>
        <begin position="380"/>
        <end position="422"/>
    </location>
</feature>
<dbReference type="GO" id="GO:0010468">
    <property type="term" value="P:regulation of gene expression"/>
    <property type="evidence" value="ECO:0007669"/>
    <property type="project" value="UniProtKB-ARBA"/>
</dbReference>
<evidence type="ECO:0000256" key="9">
    <source>
        <dbReference type="ARBA" id="ARBA00022840"/>
    </source>
</evidence>
<dbReference type="GO" id="GO:0031297">
    <property type="term" value="P:replication fork processing"/>
    <property type="evidence" value="ECO:0007669"/>
    <property type="project" value="TreeGrafter"/>
</dbReference>
<evidence type="ECO:0000256" key="10">
    <source>
        <dbReference type="ARBA" id="ARBA00023125"/>
    </source>
</evidence>
<evidence type="ECO:0000256" key="8">
    <source>
        <dbReference type="ARBA" id="ARBA00022833"/>
    </source>
</evidence>
<keyword evidence="3" id="KW-0479">Metal-binding</keyword>
<dbReference type="EMBL" id="JABDTM020023128">
    <property type="protein sequence ID" value="KAH0815407.1"/>
    <property type="molecule type" value="Genomic_DNA"/>
</dbReference>
<feature type="compositionally biased region" description="Polar residues" evidence="14">
    <location>
        <begin position="83"/>
        <end position="103"/>
    </location>
</feature>
<dbReference type="InterPro" id="IPR013083">
    <property type="entry name" value="Znf_RING/FYVE/PHD"/>
</dbReference>
<keyword evidence="17" id="KW-1185">Reference proteome</keyword>
<evidence type="ECO:0000256" key="11">
    <source>
        <dbReference type="ARBA" id="ARBA00023204"/>
    </source>
</evidence>
<comment type="caution">
    <text evidence="16">The sequence shown here is derived from an EMBL/GenBank/DDBJ whole genome shotgun (WGS) entry which is preliminary data.</text>
</comment>
<feature type="region of interest" description="Disordered" evidence="14">
    <location>
        <begin position="983"/>
        <end position="1004"/>
    </location>
</feature>
<reference evidence="16" key="1">
    <citation type="journal article" date="2020" name="J Insects Food Feed">
        <title>The yellow mealworm (Tenebrio molitor) genome: a resource for the emerging insects as food and feed industry.</title>
        <authorList>
            <person name="Eriksson T."/>
            <person name="Andere A."/>
            <person name="Kelstrup H."/>
            <person name="Emery V."/>
            <person name="Picard C."/>
        </authorList>
    </citation>
    <scope>NUCLEOTIDE SEQUENCE</scope>
    <source>
        <strain evidence="16">Stoneville</strain>
        <tissue evidence="16">Whole head</tissue>
    </source>
</reference>
<feature type="compositionally biased region" description="Polar residues" evidence="14">
    <location>
        <begin position="1038"/>
        <end position="1049"/>
    </location>
</feature>
<proteinExistence type="inferred from homology"/>
<evidence type="ECO:0000256" key="14">
    <source>
        <dbReference type="SAM" id="MobiDB-lite"/>
    </source>
</evidence>
<evidence type="ECO:0000256" key="1">
    <source>
        <dbReference type="ARBA" id="ARBA00004123"/>
    </source>
</evidence>
<protein>
    <recommendedName>
        <fullName evidence="15">PHD-type domain-containing protein</fullName>
    </recommendedName>
</protein>
<dbReference type="Proteomes" id="UP000719412">
    <property type="component" value="Unassembled WGS sequence"/>
</dbReference>
<feature type="region of interest" description="Disordered" evidence="14">
    <location>
        <begin position="48"/>
        <end position="279"/>
    </location>
</feature>
<feature type="compositionally biased region" description="Polar residues" evidence="14">
    <location>
        <begin position="1"/>
        <end position="24"/>
    </location>
</feature>
<feature type="compositionally biased region" description="Acidic residues" evidence="14">
    <location>
        <begin position="423"/>
        <end position="442"/>
    </location>
</feature>
<feature type="region of interest" description="Disordered" evidence="14">
    <location>
        <begin position="353"/>
        <end position="442"/>
    </location>
</feature>
<keyword evidence="6" id="KW-0863">Zinc-finger</keyword>
<evidence type="ECO:0000313" key="17">
    <source>
        <dbReference type="Proteomes" id="UP000719412"/>
    </source>
</evidence>
<evidence type="ECO:0000256" key="4">
    <source>
        <dbReference type="ARBA" id="ARBA00022741"/>
    </source>
</evidence>
<keyword evidence="7" id="KW-0378">Hydrolase</keyword>
<dbReference type="GO" id="GO:0005634">
    <property type="term" value="C:nucleus"/>
    <property type="evidence" value="ECO:0007669"/>
    <property type="project" value="UniProtKB-SubCell"/>
</dbReference>
<feature type="compositionally biased region" description="Basic and acidic residues" evidence="14">
    <location>
        <begin position="250"/>
        <end position="279"/>
    </location>
</feature>
<evidence type="ECO:0000259" key="15">
    <source>
        <dbReference type="PROSITE" id="PS51533"/>
    </source>
</evidence>
<keyword evidence="9" id="KW-0067">ATP-binding</keyword>
<dbReference type="Gene3D" id="3.30.40.10">
    <property type="entry name" value="Zinc/RING finger domain, C3HC4 (zinc finger)"/>
    <property type="match status" value="1"/>
</dbReference>
<dbReference type="GO" id="GO:0003678">
    <property type="term" value="F:DNA helicase activity"/>
    <property type="evidence" value="ECO:0007669"/>
    <property type="project" value="UniProtKB-EC"/>
</dbReference>
<dbReference type="InterPro" id="IPR025766">
    <property type="entry name" value="ADD"/>
</dbReference>
<dbReference type="InterPro" id="IPR041430">
    <property type="entry name" value="ADD_ATRX"/>
</dbReference>
<reference evidence="16" key="2">
    <citation type="submission" date="2021-08" db="EMBL/GenBank/DDBJ databases">
        <authorList>
            <person name="Eriksson T."/>
        </authorList>
    </citation>
    <scope>NUCLEOTIDE SEQUENCE</scope>
    <source>
        <strain evidence="16">Stoneville</strain>
        <tissue evidence="16">Whole head</tissue>
    </source>
</reference>
<evidence type="ECO:0000256" key="6">
    <source>
        <dbReference type="ARBA" id="ARBA00022771"/>
    </source>
</evidence>